<dbReference type="GO" id="GO:0005525">
    <property type="term" value="F:GTP binding"/>
    <property type="evidence" value="ECO:0007669"/>
    <property type="project" value="InterPro"/>
</dbReference>
<feature type="signal peptide" evidence="5">
    <location>
        <begin position="1"/>
        <end position="27"/>
    </location>
</feature>
<dbReference type="SUPFAM" id="SSF52540">
    <property type="entry name" value="P-loop containing nucleoside triphosphate hydrolases"/>
    <property type="match status" value="1"/>
</dbReference>
<evidence type="ECO:0000256" key="5">
    <source>
        <dbReference type="SAM" id="SignalP"/>
    </source>
</evidence>
<dbReference type="Gene3D" id="3.40.50.300">
    <property type="entry name" value="P-loop containing nucleotide triphosphate hydrolases"/>
    <property type="match status" value="1"/>
</dbReference>
<feature type="chain" id="PRO_5014408533" evidence="5">
    <location>
        <begin position="28"/>
        <end position="697"/>
    </location>
</feature>
<evidence type="ECO:0000313" key="8">
    <source>
        <dbReference type="EMBL" id="PNT14159.1"/>
    </source>
</evidence>
<dbReference type="Pfam" id="PF04548">
    <property type="entry name" value="AIG1"/>
    <property type="match status" value="1"/>
</dbReference>
<dbReference type="GO" id="GO:0045037">
    <property type="term" value="P:protein import into chloroplast stroma"/>
    <property type="evidence" value="ECO:0000318"/>
    <property type="project" value="GO_Central"/>
</dbReference>
<reference evidence="8 9" key="1">
    <citation type="journal article" date="2006" name="Science">
        <title>The genome of black cottonwood, Populus trichocarpa (Torr. &amp; Gray).</title>
        <authorList>
            <person name="Tuskan G.A."/>
            <person name="Difazio S."/>
            <person name="Jansson S."/>
            <person name="Bohlmann J."/>
            <person name="Grigoriev I."/>
            <person name="Hellsten U."/>
            <person name="Putnam N."/>
            <person name="Ralph S."/>
            <person name="Rombauts S."/>
            <person name="Salamov A."/>
            <person name="Schein J."/>
            <person name="Sterck L."/>
            <person name="Aerts A."/>
            <person name="Bhalerao R.R."/>
            <person name="Bhalerao R.P."/>
            <person name="Blaudez D."/>
            <person name="Boerjan W."/>
            <person name="Brun A."/>
            <person name="Brunner A."/>
            <person name="Busov V."/>
            <person name="Campbell M."/>
            <person name="Carlson J."/>
            <person name="Chalot M."/>
            <person name="Chapman J."/>
            <person name="Chen G.L."/>
            <person name="Cooper D."/>
            <person name="Coutinho P.M."/>
            <person name="Couturier J."/>
            <person name="Covert S."/>
            <person name="Cronk Q."/>
            <person name="Cunningham R."/>
            <person name="Davis J."/>
            <person name="Degroeve S."/>
            <person name="Dejardin A."/>
            <person name="Depamphilis C."/>
            <person name="Detter J."/>
            <person name="Dirks B."/>
            <person name="Dubchak I."/>
            <person name="Duplessis S."/>
            <person name="Ehlting J."/>
            <person name="Ellis B."/>
            <person name="Gendler K."/>
            <person name="Goodstein D."/>
            <person name="Gribskov M."/>
            <person name="Grimwood J."/>
            <person name="Groover A."/>
            <person name="Gunter L."/>
            <person name="Hamberger B."/>
            <person name="Heinze B."/>
            <person name="Helariutta Y."/>
            <person name="Henrissat B."/>
            <person name="Holligan D."/>
            <person name="Holt R."/>
            <person name="Huang W."/>
            <person name="Islam-Faridi N."/>
            <person name="Jones S."/>
            <person name="Jones-Rhoades M."/>
            <person name="Jorgensen R."/>
            <person name="Joshi C."/>
            <person name="Kangasjarvi J."/>
            <person name="Karlsson J."/>
            <person name="Kelleher C."/>
            <person name="Kirkpatrick R."/>
            <person name="Kirst M."/>
            <person name="Kohler A."/>
            <person name="Kalluri U."/>
            <person name="Larimer F."/>
            <person name="Leebens-Mack J."/>
            <person name="Leple J.C."/>
            <person name="Locascio P."/>
            <person name="Lou Y."/>
            <person name="Lucas S."/>
            <person name="Martin F."/>
            <person name="Montanini B."/>
            <person name="Napoli C."/>
            <person name="Nelson D.R."/>
            <person name="Nelson C."/>
            <person name="Nieminen K."/>
            <person name="Nilsson O."/>
            <person name="Pereda V."/>
            <person name="Peter G."/>
            <person name="Philippe R."/>
            <person name="Pilate G."/>
            <person name="Poliakov A."/>
            <person name="Razumovskaya J."/>
            <person name="Richardson P."/>
            <person name="Rinaldi C."/>
            <person name="Ritland K."/>
            <person name="Rouze P."/>
            <person name="Ryaboy D."/>
            <person name="Schmutz J."/>
            <person name="Schrader J."/>
            <person name="Segerman B."/>
            <person name="Shin H."/>
            <person name="Siddiqui A."/>
            <person name="Sterky F."/>
            <person name="Terry A."/>
            <person name="Tsai C.J."/>
            <person name="Uberbacher E."/>
            <person name="Unneberg P."/>
            <person name="Vahala J."/>
            <person name="Wall K."/>
            <person name="Wessler S."/>
            <person name="Yang G."/>
            <person name="Yin T."/>
            <person name="Douglas C."/>
            <person name="Marra M."/>
            <person name="Sandberg G."/>
            <person name="Van de Peer Y."/>
            <person name="Rokhsar D."/>
        </authorList>
    </citation>
    <scope>NUCLEOTIDE SEQUENCE [LARGE SCALE GENOMIC DNA]</scope>
    <source>
        <strain evidence="9">cv. Nisqually</strain>
    </source>
</reference>
<keyword evidence="2" id="KW-0934">Plastid</keyword>
<accession>A0A2K1YMA7</accession>
<organism evidence="8 9">
    <name type="scientific">Populus trichocarpa</name>
    <name type="common">Western balsam poplar</name>
    <name type="synonym">Populus balsamifera subsp. trichocarpa</name>
    <dbReference type="NCBI Taxonomy" id="3694"/>
    <lineage>
        <taxon>Eukaryota</taxon>
        <taxon>Viridiplantae</taxon>
        <taxon>Streptophyta</taxon>
        <taxon>Embryophyta</taxon>
        <taxon>Tracheophyta</taxon>
        <taxon>Spermatophyta</taxon>
        <taxon>Magnoliopsida</taxon>
        <taxon>eudicotyledons</taxon>
        <taxon>Gunneridae</taxon>
        <taxon>Pentapetalae</taxon>
        <taxon>rosids</taxon>
        <taxon>fabids</taxon>
        <taxon>Malpighiales</taxon>
        <taxon>Salicaceae</taxon>
        <taxon>Saliceae</taxon>
        <taxon>Populus</taxon>
    </lineage>
</organism>
<dbReference type="GO" id="GO:0045036">
    <property type="term" value="P:protein targeting to chloroplast"/>
    <property type="evidence" value="ECO:0000318"/>
    <property type="project" value="GO_Central"/>
</dbReference>
<evidence type="ECO:0000313" key="9">
    <source>
        <dbReference type="Proteomes" id="UP000006729"/>
    </source>
</evidence>
<keyword evidence="9" id="KW-1185">Reference proteome</keyword>
<evidence type="ECO:0000259" key="6">
    <source>
        <dbReference type="Pfam" id="PF04548"/>
    </source>
</evidence>
<keyword evidence="1" id="KW-0547">Nucleotide-binding</keyword>
<comment type="similarity">
    <text evidence="4">Belongs to the TRAFAC class TrmE-Era-EngA-EngB-Septin-like GTPase superfamily. AIG1/Toc34/Toc159-like paraseptin GTPase family. TOC159 subfamily.</text>
</comment>
<dbReference type="Pfam" id="PF11886">
    <property type="entry name" value="TOC159_MAD"/>
    <property type="match status" value="2"/>
</dbReference>
<dbReference type="InterPro" id="IPR024283">
    <property type="entry name" value="TOC159_MAD"/>
</dbReference>
<proteinExistence type="inferred from homology"/>
<feature type="domain" description="AIG1-type G" evidence="6">
    <location>
        <begin position="197"/>
        <end position="286"/>
    </location>
</feature>
<dbReference type="PANTHER" id="PTHR11439">
    <property type="entry name" value="GAG-POL-RELATED RETROTRANSPOSON"/>
    <property type="match status" value="1"/>
</dbReference>
<dbReference type="EMBL" id="CM009299">
    <property type="protein sequence ID" value="PNT14159.1"/>
    <property type="molecule type" value="Genomic_DNA"/>
</dbReference>
<evidence type="ECO:0000256" key="2">
    <source>
        <dbReference type="ARBA" id="ARBA00022805"/>
    </source>
</evidence>
<dbReference type="GO" id="GO:0009707">
    <property type="term" value="C:chloroplast outer membrane"/>
    <property type="evidence" value="ECO:0000318"/>
    <property type="project" value="GO_Central"/>
</dbReference>
<dbReference type="InterPro" id="IPR027417">
    <property type="entry name" value="P-loop_NTPase"/>
</dbReference>
<feature type="domain" description="Translocase of chloroplast 159/132 membrane anchor" evidence="7">
    <location>
        <begin position="549"/>
        <end position="656"/>
    </location>
</feature>
<keyword evidence="2" id="KW-0472">Membrane</keyword>
<keyword evidence="2" id="KW-1002">Plastid outer membrane</keyword>
<comment type="subcellular location">
    <subcellularLocation>
        <location evidence="3">Plastid</location>
        <location evidence="3">Chloroplast outer membrane</location>
        <topology evidence="3">Single-pass membrane protein</topology>
    </subcellularLocation>
</comment>
<dbReference type="GO" id="GO:0003924">
    <property type="term" value="F:GTPase activity"/>
    <property type="evidence" value="ECO:0000318"/>
    <property type="project" value="GO_Central"/>
</dbReference>
<dbReference type="Proteomes" id="UP000006729">
    <property type="component" value="Chromosome 10"/>
</dbReference>
<protein>
    <submittedName>
        <fullName evidence="8">Uncharacterized protein</fullName>
    </submittedName>
</protein>
<evidence type="ECO:0000256" key="1">
    <source>
        <dbReference type="ARBA" id="ARBA00022741"/>
    </source>
</evidence>
<dbReference type="InParanoid" id="A0A2K1YMA7"/>
<evidence type="ECO:0000256" key="3">
    <source>
        <dbReference type="ARBA" id="ARBA00023766"/>
    </source>
</evidence>
<feature type="domain" description="Translocase of chloroplast 159/132 membrane anchor" evidence="7">
    <location>
        <begin position="476"/>
        <end position="509"/>
    </location>
</feature>
<dbReference type="AlphaFoldDB" id="A0A2K1YMA7"/>
<dbReference type="InterPro" id="IPR006703">
    <property type="entry name" value="G_AIG1"/>
</dbReference>
<keyword evidence="5" id="KW-0732">Signal</keyword>
<dbReference type="PANTHER" id="PTHR11439:SF467">
    <property type="entry name" value="INTEGRASE CATALYTIC DOMAIN-CONTAINING PROTEIN"/>
    <property type="match status" value="1"/>
</dbReference>
<sequence length="697" mass="76615">MKKVPFAFVVGSLMYVMVCTRSDIAHAVDVVSRFLSNPGKGHWSAVKWVLRYLKGTSSFSLCFGNDKPVLDGYTDADMAGDVDSRKSTHGVDGGRVALTSPDGSRVFSLERLVGSASPFRIVRPVPLSETVVDIVKNDLNEEDMVIEKIQKMAVKFLRIVQRLGQSPEDSIVAQVLHRLKMATQLEAEGKDDLDFSLNILVLGKTGVGKSATVNSVFGEKKVEINAFEPATTTVKEIVGTVDGVKLRIIDTPGLRSSVNEEVVNRKILASIKNSIKNFPPDVVLYTDRLDTHSRDLIDLPFFEMFVGQRSHVIQQVISQAVGDLCLIHSRMIHPVSLVENHPLCRKNDNRENILPNGQDWRPPLLLLCYSLKILSEASSVAKPRDPFDHKKPFNFRLRSLPLPHLVSTLLQSRTHPKLTSDQGGDDVNSDIEESLLEEVKRMKEVKDKGKDGRNGYDGIGEAVDQEDVGPATVPLTSQFLVRPILDSHGWDHDCGYDGVSLERDIAVADSSVCAKYGGNGSTMAGFDIQNVGRQLAHILRTGIAITLLGENIAVAKRLALVGAAGAVRSGGDTVYGANFEVRFKSKDFPIEQDQSRLGLSLMKWRGDWGLMANLQSQLSIRRNSKMAAGMNNKRSGQVTIKASSSEMQVALIAICSKCNIPLEEHLSWLCCKQLTPIRSLDAIADILLFVRTSILRG</sequence>
<evidence type="ECO:0000259" key="7">
    <source>
        <dbReference type="Pfam" id="PF11886"/>
    </source>
</evidence>
<gene>
    <name evidence="8" type="ORF">POPTR_010G014400</name>
</gene>
<evidence type="ECO:0000256" key="4">
    <source>
        <dbReference type="ARBA" id="ARBA00023775"/>
    </source>
</evidence>
<name>A0A2K1YMA7_POPTR</name>